<dbReference type="InterPro" id="IPR001977">
    <property type="entry name" value="Depp_CoAkinase"/>
</dbReference>
<dbReference type="OrthoDB" id="247245at2759"/>
<dbReference type="CDD" id="cd02022">
    <property type="entry name" value="DPCK"/>
    <property type="match status" value="1"/>
</dbReference>
<keyword evidence="2" id="KW-0067">ATP-binding</keyword>
<proteinExistence type="predicted"/>
<evidence type="ECO:0000313" key="4">
    <source>
        <dbReference type="Proteomes" id="UP001152320"/>
    </source>
</evidence>
<keyword evidence="4" id="KW-1185">Reference proteome</keyword>
<keyword evidence="3" id="KW-0418">Kinase</keyword>
<dbReference type="Pfam" id="PF01121">
    <property type="entry name" value="CoaE"/>
    <property type="match status" value="1"/>
</dbReference>
<evidence type="ECO:0000256" key="2">
    <source>
        <dbReference type="ARBA" id="ARBA00022840"/>
    </source>
</evidence>
<dbReference type="PANTHER" id="PTHR10695:SF46">
    <property type="entry name" value="BIFUNCTIONAL COENZYME A SYNTHASE-RELATED"/>
    <property type="match status" value="1"/>
</dbReference>
<organism evidence="3 4">
    <name type="scientific">Holothuria leucospilota</name>
    <name type="common">Black long sea cucumber</name>
    <name type="synonym">Mertensiothuria leucospilota</name>
    <dbReference type="NCBI Taxonomy" id="206669"/>
    <lineage>
        <taxon>Eukaryota</taxon>
        <taxon>Metazoa</taxon>
        <taxon>Echinodermata</taxon>
        <taxon>Eleutherozoa</taxon>
        <taxon>Echinozoa</taxon>
        <taxon>Holothuroidea</taxon>
        <taxon>Aspidochirotacea</taxon>
        <taxon>Aspidochirotida</taxon>
        <taxon>Holothuriidae</taxon>
        <taxon>Holothuria</taxon>
    </lineage>
</organism>
<dbReference type="GO" id="GO:0015937">
    <property type="term" value="P:coenzyme A biosynthetic process"/>
    <property type="evidence" value="ECO:0007669"/>
    <property type="project" value="InterPro"/>
</dbReference>
<evidence type="ECO:0000313" key="3">
    <source>
        <dbReference type="EMBL" id="KAJ8024421.1"/>
    </source>
</evidence>
<dbReference type="InterPro" id="IPR027417">
    <property type="entry name" value="P-loop_NTPase"/>
</dbReference>
<dbReference type="Proteomes" id="UP001152320">
    <property type="component" value="Chromosome 18"/>
</dbReference>
<dbReference type="SUPFAM" id="SSF52540">
    <property type="entry name" value="P-loop containing nucleoside triphosphate hydrolases"/>
    <property type="match status" value="1"/>
</dbReference>
<keyword evidence="3" id="KW-0808">Transferase</keyword>
<dbReference type="PROSITE" id="PS51219">
    <property type="entry name" value="DPCK"/>
    <property type="match status" value="1"/>
</dbReference>
<gene>
    <name evidence="3" type="ORF">HOLleu_34324</name>
</gene>
<dbReference type="NCBIfam" id="TIGR00152">
    <property type="entry name" value="dephospho-CoA kinase"/>
    <property type="match status" value="1"/>
</dbReference>
<dbReference type="AlphaFoldDB" id="A0A9Q0YS08"/>
<evidence type="ECO:0000256" key="1">
    <source>
        <dbReference type="ARBA" id="ARBA00022741"/>
    </source>
</evidence>
<protein>
    <submittedName>
        <fullName evidence="3">Dephospho-CoA kinase domain-containing protein</fullName>
    </submittedName>
</protein>
<keyword evidence="1" id="KW-0547">Nucleotide-binding</keyword>
<name>A0A9Q0YS08_HOLLE</name>
<dbReference type="GO" id="GO:0005524">
    <property type="term" value="F:ATP binding"/>
    <property type="evidence" value="ECO:0007669"/>
    <property type="project" value="UniProtKB-KW"/>
</dbReference>
<dbReference type="EMBL" id="JAIZAY010000018">
    <property type="protein sequence ID" value="KAJ8024421.1"/>
    <property type="molecule type" value="Genomic_DNA"/>
</dbReference>
<dbReference type="GO" id="GO:0004140">
    <property type="term" value="F:dephospho-CoA kinase activity"/>
    <property type="evidence" value="ECO:0007669"/>
    <property type="project" value="InterPro"/>
</dbReference>
<reference evidence="3" key="1">
    <citation type="submission" date="2021-10" db="EMBL/GenBank/DDBJ databases">
        <title>Tropical sea cucumber genome reveals ecological adaptation and Cuvierian tubules defense mechanism.</title>
        <authorList>
            <person name="Chen T."/>
        </authorList>
    </citation>
    <scope>NUCLEOTIDE SEQUENCE</scope>
    <source>
        <strain evidence="3">Nanhai2018</strain>
        <tissue evidence="3">Muscle</tissue>
    </source>
</reference>
<accession>A0A9Q0YS08</accession>
<comment type="caution">
    <text evidence="3">The sequence shown here is derived from an EMBL/GenBank/DDBJ whole genome shotgun (WGS) entry which is preliminary data.</text>
</comment>
<sequence>MFLVGLTGGIASGKSTVSNIFAKLGCPIVDADKIAREVVQPGKPAWHLIMKHFGRNILLSDGTIDRPKLGSIIFADESKRKLLNSCTHPYIQREMLWQIFKYFFQVKFYSTKVSQRSSFYYSGCPSPAGW</sequence>
<dbReference type="PANTHER" id="PTHR10695">
    <property type="entry name" value="DEPHOSPHO-COA KINASE-RELATED"/>
    <property type="match status" value="1"/>
</dbReference>
<dbReference type="Gene3D" id="3.40.50.300">
    <property type="entry name" value="P-loop containing nucleotide triphosphate hydrolases"/>
    <property type="match status" value="1"/>
</dbReference>